<evidence type="ECO:0000256" key="3">
    <source>
        <dbReference type="PROSITE-ProRule" id="PRU00023"/>
    </source>
</evidence>
<dbReference type="InterPro" id="IPR002110">
    <property type="entry name" value="Ankyrin_rpt"/>
</dbReference>
<accession>A0AAV7I5R2</accession>
<sequence>MSEEPPRKRLRGSNLVNASDKVSNDQLLFFTAIKKNDTKSLSKFLENISSFKININFTSKNHTTALNLAIVANNYELVKRLIDLGANVNLRSLREHTRYVYYNRLPLHLAVHNGQKKIVELLLQNNADVNSVEDHKTALSIAAEQNHFKIAKLLIDSGAEINPSNSVKPLFSAISRSTSMAEYFIKRGADVNAVGKYWYDPQDIDTTALELAIYRQNPAIMQLLIDKKANVNYKSGQDTLLRIAVITGSVKAVKVLLNCDDISVNAVAAPGISALHVDYITSFYKSNNTKNILTALLDAGIDVNQISYRGENVVDYFKRMSLVIKKPVFQHIVKLKAAGLYVCSDILEAVEGTEYASFYSACCLEVQMMKENKILDINFSFYDLLHKSQFVVALALLIVDQNKCLQERLLRRQFTLYGGLIYYRLKKAFYRKKLLVKVDEILFDIFNAHLPDVIKRMIYLYLSKENMSRYYYLIDKRIDAKALVVIGWLNPKRSRDSALFK</sequence>
<dbReference type="SUPFAM" id="SSF48403">
    <property type="entry name" value="Ankyrin repeat"/>
    <property type="match status" value="1"/>
</dbReference>
<proteinExistence type="predicted"/>
<comment type="caution">
    <text evidence="4">The sequence shown here is derived from an EMBL/GenBank/DDBJ whole genome shotgun (WGS) entry which is preliminary data.</text>
</comment>
<feature type="repeat" description="ANK" evidence="3">
    <location>
        <begin position="61"/>
        <end position="93"/>
    </location>
</feature>
<organism evidence="4 5">
    <name type="scientific">Cotesia glomerata</name>
    <name type="common">Lepidopteran parasitic wasp</name>
    <name type="synonym">Apanteles glomeratus</name>
    <dbReference type="NCBI Taxonomy" id="32391"/>
    <lineage>
        <taxon>Eukaryota</taxon>
        <taxon>Metazoa</taxon>
        <taxon>Ecdysozoa</taxon>
        <taxon>Arthropoda</taxon>
        <taxon>Hexapoda</taxon>
        <taxon>Insecta</taxon>
        <taxon>Pterygota</taxon>
        <taxon>Neoptera</taxon>
        <taxon>Endopterygota</taxon>
        <taxon>Hymenoptera</taxon>
        <taxon>Apocrita</taxon>
        <taxon>Ichneumonoidea</taxon>
        <taxon>Braconidae</taxon>
        <taxon>Microgastrinae</taxon>
        <taxon>Cotesia</taxon>
    </lineage>
</organism>
<dbReference type="AlphaFoldDB" id="A0AAV7I5R2"/>
<protein>
    <recommendedName>
        <fullName evidence="6">Ankyrin repeat protein</fullName>
    </recommendedName>
</protein>
<feature type="repeat" description="ANK" evidence="3">
    <location>
        <begin position="134"/>
        <end position="166"/>
    </location>
</feature>
<dbReference type="Proteomes" id="UP000826195">
    <property type="component" value="Unassembled WGS sequence"/>
</dbReference>
<dbReference type="InterPro" id="IPR050745">
    <property type="entry name" value="Multifunctional_regulatory"/>
</dbReference>
<dbReference type="Pfam" id="PF12796">
    <property type="entry name" value="Ank_2"/>
    <property type="match status" value="2"/>
</dbReference>
<dbReference type="PANTHER" id="PTHR24189">
    <property type="entry name" value="MYOTROPHIN"/>
    <property type="match status" value="1"/>
</dbReference>
<name>A0AAV7I5R2_COTGL</name>
<dbReference type="PROSITE" id="PS50088">
    <property type="entry name" value="ANK_REPEAT"/>
    <property type="match status" value="3"/>
</dbReference>
<evidence type="ECO:0000313" key="4">
    <source>
        <dbReference type="EMBL" id="KAH0547034.1"/>
    </source>
</evidence>
<evidence type="ECO:0000256" key="1">
    <source>
        <dbReference type="ARBA" id="ARBA00022737"/>
    </source>
</evidence>
<reference evidence="4 5" key="1">
    <citation type="journal article" date="2021" name="J. Hered.">
        <title>A chromosome-level genome assembly of the parasitoid wasp, Cotesia glomerata (Hymenoptera: Braconidae).</title>
        <authorList>
            <person name="Pinto B.J."/>
            <person name="Weis J.J."/>
            <person name="Gamble T."/>
            <person name="Ode P.J."/>
            <person name="Paul R."/>
            <person name="Zaspel J.M."/>
        </authorList>
    </citation>
    <scope>NUCLEOTIDE SEQUENCE [LARGE SCALE GENOMIC DNA]</scope>
    <source>
        <strain evidence="4">CgM1</strain>
    </source>
</reference>
<evidence type="ECO:0008006" key="6">
    <source>
        <dbReference type="Google" id="ProtNLM"/>
    </source>
</evidence>
<dbReference type="InterPro" id="IPR036770">
    <property type="entry name" value="Ankyrin_rpt-contain_sf"/>
</dbReference>
<feature type="repeat" description="ANK" evidence="3">
    <location>
        <begin position="102"/>
        <end position="134"/>
    </location>
</feature>
<gene>
    <name evidence="4" type="ORF">KQX54_016767</name>
</gene>
<dbReference type="SMART" id="SM00248">
    <property type="entry name" value="ANK"/>
    <property type="match status" value="8"/>
</dbReference>
<evidence type="ECO:0000313" key="5">
    <source>
        <dbReference type="Proteomes" id="UP000826195"/>
    </source>
</evidence>
<dbReference type="PANTHER" id="PTHR24189:SF50">
    <property type="entry name" value="ANKYRIN REPEAT AND SOCS BOX PROTEIN 2"/>
    <property type="match status" value="1"/>
</dbReference>
<dbReference type="PROSITE" id="PS50297">
    <property type="entry name" value="ANK_REP_REGION"/>
    <property type="match status" value="3"/>
</dbReference>
<dbReference type="Gene3D" id="1.25.40.20">
    <property type="entry name" value="Ankyrin repeat-containing domain"/>
    <property type="match status" value="2"/>
</dbReference>
<dbReference type="Pfam" id="PF00023">
    <property type="entry name" value="Ank"/>
    <property type="match status" value="1"/>
</dbReference>
<dbReference type="EMBL" id="JAHXZJ010002237">
    <property type="protein sequence ID" value="KAH0547034.1"/>
    <property type="molecule type" value="Genomic_DNA"/>
</dbReference>
<evidence type="ECO:0000256" key="2">
    <source>
        <dbReference type="ARBA" id="ARBA00023043"/>
    </source>
</evidence>
<keyword evidence="1" id="KW-0677">Repeat</keyword>
<keyword evidence="5" id="KW-1185">Reference proteome</keyword>
<keyword evidence="2 3" id="KW-0040">ANK repeat</keyword>